<reference evidence="1 2" key="1">
    <citation type="submission" date="2015-03" db="EMBL/GenBank/DDBJ databases">
        <title>Draft Genome Sequence of Burkholderia andropogonis type strain ICMP2807, isolated from Sorghum bicolor.</title>
        <authorList>
            <person name="Lopes-Santos L."/>
            <person name="Castro D.B."/>
            <person name="Ottoboni L.M."/>
            <person name="Park D."/>
            <person name="Weirc B.S."/>
            <person name="Destefano S.A."/>
        </authorList>
    </citation>
    <scope>NUCLEOTIDE SEQUENCE [LARGE SCALE GENOMIC DNA]</scope>
    <source>
        <strain evidence="1 2">ICMP2807</strain>
    </source>
</reference>
<name>A0A0F5JT12_9BURK</name>
<dbReference type="EMBL" id="LAQU01000115">
    <property type="protein sequence ID" value="KKB60938.1"/>
    <property type="molecule type" value="Genomic_DNA"/>
</dbReference>
<evidence type="ECO:0000313" key="2">
    <source>
        <dbReference type="Proteomes" id="UP000033618"/>
    </source>
</evidence>
<dbReference type="PATRIC" id="fig|28092.6.peg.6186"/>
<feature type="non-terminal residue" evidence="1">
    <location>
        <position position="1"/>
    </location>
</feature>
<protein>
    <submittedName>
        <fullName evidence="1">Uncharacterized protein</fullName>
    </submittedName>
</protein>
<evidence type="ECO:0000313" key="1">
    <source>
        <dbReference type="EMBL" id="KKB60938.1"/>
    </source>
</evidence>
<sequence>GGRTGMTPCVWVNLSKMDQMISRRYFREHARQAEQAVGHLQQIATEKSFLWQAVIRCRTVDWPLWLNLR</sequence>
<organism evidence="1 2">
    <name type="scientific">Robbsia andropogonis</name>
    <dbReference type="NCBI Taxonomy" id="28092"/>
    <lineage>
        <taxon>Bacteria</taxon>
        <taxon>Pseudomonadati</taxon>
        <taxon>Pseudomonadota</taxon>
        <taxon>Betaproteobacteria</taxon>
        <taxon>Burkholderiales</taxon>
        <taxon>Burkholderiaceae</taxon>
        <taxon>Robbsia</taxon>
    </lineage>
</organism>
<gene>
    <name evidence="1" type="ORF">WM40_26220</name>
</gene>
<dbReference type="AlphaFoldDB" id="A0A0F5JT12"/>
<keyword evidence="2" id="KW-1185">Reference proteome</keyword>
<proteinExistence type="predicted"/>
<accession>A0A0F5JT12</accession>
<comment type="caution">
    <text evidence="1">The sequence shown here is derived from an EMBL/GenBank/DDBJ whole genome shotgun (WGS) entry which is preliminary data.</text>
</comment>
<dbReference type="Proteomes" id="UP000033618">
    <property type="component" value="Unassembled WGS sequence"/>
</dbReference>